<dbReference type="KEGG" id="pdj:D0907_20280"/>
<dbReference type="AlphaFoldDB" id="A0AAD0WFD3"/>
<geneLocation type="plasmid" evidence="1 2">
    <name>unnamed2</name>
</geneLocation>
<dbReference type="Proteomes" id="UP000264605">
    <property type="component" value="Plasmid unnamed2"/>
</dbReference>
<gene>
    <name evidence="1" type="ORF">D0907_20280</name>
</gene>
<organism evidence="1 2">
    <name type="scientific">Pseudoalteromonas lipolytica</name>
    <dbReference type="NCBI Taxonomy" id="570156"/>
    <lineage>
        <taxon>Bacteria</taxon>
        <taxon>Pseudomonadati</taxon>
        <taxon>Pseudomonadota</taxon>
        <taxon>Gammaproteobacteria</taxon>
        <taxon>Alteromonadales</taxon>
        <taxon>Pseudoalteromonadaceae</taxon>
        <taxon>Pseudoalteromonas</taxon>
    </lineage>
</organism>
<protein>
    <submittedName>
        <fullName evidence="1">Uncharacterized protein</fullName>
    </submittedName>
</protein>
<proteinExistence type="predicted"/>
<dbReference type="RefSeq" id="WP_118845451.1">
    <property type="nucleotide sequence ID" value="NZ_CP032092.1"/>
</dbReference>
<evidence type="ECO:0000313" key="2">
    <source>
        <dbReference type="Proteomes" id="UP000264605"/>
    </source>
</evidence>
<sequence length="100" mass="10902">MDLCSISSEDGDKAVFFNGVLIAYYNAATDEPNVLSFVESVADNLSSASGANIKKAKIDKAPDFVHWEQSKQVENILWPNKTAKPPISDLFSPIELSSQP</sequence>
<name>A0AAD0WFD3_9GAMM</name>
<accession>A0AAD0WFD3</accession>
<keyword evidence="1" id="KW-0614">Plasmid</keyword>
<evidence type="ECO:0000313" key="1">
    <source>
        <dbReference type="EMBL" id="AXV67671.1"/>
    </source>
</evidence>
<dbReference type="EMBL" id="CP032092">
    <property type="protein sequence ID" value="AXV67671.1"/>
    <property type="molecule type" value="Genomic_DNA"/>
</dbReference>
<dbReference type="GeneID" id="99507823"/>
<reference evidence="1 2" key="1">
    <citation type="submission" date="2018-08" db="EMBL/GenBank/DDBJ databases">
        <title>Draft genome sequence of Pseudoalteromonas donghaensis HJ51.</title>
        <authorList>
            <person name="Oh J."/>
            <person name="Roh D."/>
        </authorList>
    </citation>
    <scope>NUCLEOTIDE SEQUENCE [LARGE SCALE GENOMIC DNA]</scope>
    <source>
        <strain evidence="1 2">HJ51</strain>
        <plasmid evidence="1 2">unnamed2</plasmid>
    </source>
</reference>